<gene>
    <name evidence="2" type="ORF">PUV54_14275</name>
</gene>
<dbReference type="InterPro" id="IPR029058">
    <property type="entry name" value="AB_hydrolase_fold"/>
</dbReference>
<dbReference type="PRINTS" id="PR00412">
    <property type="entry name" value="EPOXHYDRLASE"/>
</dbReference>
<dbReference type="Pfam" id="PF00561">
    <property type="entry name" value="Abhydrolase_1"/>
    <property type="match status" value="1"/>
</dbReference>
<dbReference type="NCBIfam" id="NF002043">
    <property type="entry name" value="PRK00870.1"/>
    <property type="match status" value="1"/>
</dbReference>
<proteinExistence type="predicted"/>
<dbReference type="Gene3D" id="3.40.50.1820">
    <property type="entry name" value="alpha/beta hydrolase"/>
    <property type="match status" value="1"/>
</dbReference>
<name>A0AAE9ZB09_9PROT</name>
<dbReference type="InterPro" id="IPR000073">
    <property type="entry name" value="AB_hydrolase_1"/>
</dbReference>
<protein>
    <submittedName>
        <fullName evidence="2">Haloalkane dehalogenase</fullName>
        <ecNumber evidence="2">3.8.1.5</ecNumber>
    </submittedName>
</protein>
<dbReference type="SUPFAM" id="SSF53474">
    <property type="entry name" value="alpha/beta-Hydrolases"/>
    <property type="match status" value="1"/>
</dbReference>
<dbReference type="RefSeq" id="WP_274492940.1">
    <property type="nucleotide sequence ID" value="NZ_CP118166.1"/>
</dbReference>
<dbReference type="PANTHER" id="PTHR42977">
    <property type="entry name" value="HYDROLASE-RELATED"/>
    <property type="match status" value="1"/>
</dbReference>
<evidence type="ECO:0000313" key="3">
    <source>
        <dbReference type="Proteomes" id="UP001214043"/>
    </source>
</evidence>
<dbReference type="Proteomes" id="UP001214043">
    <property type="component" value="Chromosome"/>
</dbReference>
<dbReference type="AlphaFoldDB" id="A0AAE9ZB09"/>
<accession>A0AAE9ZB09</accession>
<reference evidence="2" key="1">
    <citation type="submission" date="2023-02" db="EMBL/GenBank/DDBJ databases">
        <title>Genome sequence of Hyphococcus flavus.</title>
        <authorList>
            <person name="Rong J.-C."/>
            <person name="Zhao Q."/>
            <person name="Yi M."/>
            <person name="Wu J.-Y."/>
        </authorList>
    </citation>
    <scope>NUCLEOTIDE SEQUENCE</scope>
    <source>
        <strain evidence="2">MCCC 1K03223</strain>
    </source>
</reference>
<dbReference type="EMBL" id="CP118166">
    <property type="protein sequence ID" value="WDI31118.1"/>
    <property type="molecule type" value="Genomic_DNA"/>
</dbReference>
<dbReference type="GO" id="GO:0018786">
    <property type="term" value="F:haloalkane dehalogenase activity"/>
    <property type="evidence" value="ECO:0007669"/>
    <property type="project" value="UniProtKB-EC"/>
</dbReference>
<keyword evidence="3" id="KW-1185">Reference proteome</keyword>
<dbReference type="InterPro" id="IPR051340">
    <property type="entry name" value="Haloalkane_dehalogenase"/>
</dbReference>
<dbReference type="PRINTS" id="PR00111">
    <property type="entry name" value="ABHYDROLASE"/>
</dbReference>
<sequence>MTIESPVSALRTPDERFANLPDWPYTPKYIDDLPGYEGLRMHYVDEGQSEGPTFLCIHGEPSWAYLFRKMAPVFTGAGHRFVAVDMFGFGRSDKPVDDETYTYHFHRNALLAFVEYMNLRDICLVVQDWGGLLGLTLPMAAPERYTRLIVMNTGLPAGENAGEGFAAWRAFNRSQPDLDVGGLMKRATPVLNDAEAAAYSAPFPDKSYKGGVRRFPELVMLKGAEGEDLTPEASEGVETSLAARKFWAEDWNGESFMAIGMQDPVLGPPAMHMLRKVIKNCPEPMEVADAGHFVQEWGEPIAKAALEKFGIS</sequence>
<dbReference type="PANTHER" id="PTHR42977:SF1">
    <property type="entry name" value="BLR6576 PROTEIN"/>
    <property type="match status" value="1"/>
</dbReference>
<dbReference type="GO" id="GO:0004301">
    <property type="term" value="F:epoxide hydrolase activity"/>
    <property type="evidence" value="ECO:0007669"/>
    <property type="project" value="TreeGrafter"/>
</dbReference>
<dbReference type="KEGG" id="hfl:PUV54_14275"/>
<feature type="domain" description="AB hydrolase-1" evidence="1">
    <location>
        <begin position="52"/>
        <end position="298"/>
    </location>
</feature>
<evidence type="ECO:0000313" key="2">
    <source>
        <dbReference type="EMBL" id="WDI31118.1"/>
    </source>
</evidence>
<keyword evidence="2" id="KW-0378">Hydrolase</keyword>
<dbReference type="EC" id="3.8.1.5" evidence="2"/>
<dbReference type="InterPro" id="IPR000639">
    <property type="entry name" value="Epox_hydrolase-like"/>
</dbReference>
<organism evidence="2 3">
    <name type="scientific">Hyphococcus flavus</name>
    <dbReference type="NCBI Taxonomy" id="1866326"/>
    <lineage>
        <taxon>Bacteria</taxon>
        <taxon>Pseudomonadati</taxon>
        <taxon>Pseudomonadota</taxon>
        <taxon>Alphaproteobacteria</taxon>
        <taxon>Parvularculales</taxon>
        <taxon>Parvularculaceae</taxon>
        <taxon>Hyphococcus</taxon>
    </lineage>
</organism>
<evidence type="ECO:0000259" key="1">
    <source>
        <dbReference type="Pfam" id="PF00561"/>
    </source>
</evidence>